<feature type="region of interest" description="Disordered" evidence="1">
    <location>
        <begin position="125"/>
        <end position="219"/>
    </location>
</feature>
<keyword evidence="2" id="KW-0812">Transmembrane</keyword>
<proteinExistence type="predicted"/>
<evidence type="ECO:0000313" key="3">
    <source>
        <dbReference type="EMBL" id="PRQ09241.1"/>
    </source>
</evidence>
<accession>A0A2S9YVV2</accession>
<reference evidence="3 4" key="1">
    <citation type="submission" date="2018-03" db="EMBL/GenBank/DDBJ databases">
        <title>Draft Genome Sequences of the Obligatory Marine Myxobacteria Enhygromyxa salina SWB007.</title>
        <authorList>
            <person name="Poehlein A."/>
            <person name="Moghaddam J.A."/>
            <person name="Harms H."/>
            <person name="Alanjari M."/>
            <person name="Koenig G.M."/>
            <person name="Daniel R."/>
            <person name="Schaeberle T.F."/>
        </authorList>
    </citation>
    <scope>NUCLEOTIDE SEQUENCE [LARGE SCALE GENOMIC DNA]</scope>
    <source>
        <strain evidence="3 4">SWB007</strain>
    </source>
</reference>
<evidence type="ECO:0000256" key="2">
    <source>
        <dbReference type="SAM" id="Phobius"/>
    </source>
</evidence>
<feature type="transmembrane region" description="Helical" evidence="2">
    <location>
        <begin position="69"/>
        <end position="88"/>
    </location>
</feature>
<comment type="caution">
    <text evidence="3">The sequence shown here is derived from an EMBL/GenBank/DDBJ whole genome shotgun (WGS) entry which is preliminary data.</text>
</comment>
<dbReference type="AlphaFoldDB" id="A0A2S9YVV2"/>
<protein>
    <submittedName>
        <fullName evidence="3">Uncharacterized protein</fullName>
    </submittedName>
</protein>
<feature type="region of interest" description="Disordered" evidence="1">
    <location>
        <begin position="93"/>
        <end position="113"/>
    </location>
</feature>
<name>A0A2S9YVV2_9BACT</name>
<keyword evidence="2" id="KW-1133">Transmembrane helix</keyword>
<dbReference type="EMBL" id="PVNL01000030">
    <property type="protein sequence ID" value="PRQ09241.1"/>
    <property type="molecule type" value="Genomic_DNA"/>
</dbReference>
<dbReference type="Proteomes" id="UP000238823">
    <property type="component" value="Unassembled WGS sequence"/>
</dbReference>
<evidence type="ECO:0000313" key="4">
    <source>
        <dbReference type="Proteomes" id="UP000238823"/>
    </source>
</evidence>
<feature type="compositionally biased region" description="Basic and acidic residues" evidence="1">
    <location>
        <begin position="165"/>
        <end position="203"/>
    </location>
</feature>
<evidence type="ECO:0000256" key="1">
    <source>
        <dbReference type="SAM" id="MobiDB-lite"/>
    </source>
</evidence>
<keyword evidence="2" id="KW-0472">Membrane</keyword>
<gene>
    <name evidence="3" type="ORF">ENSA7_12310</name>
</gene>
<sequence>MSEIPDEYLWTGEGPPSADVVALEAELGRLSWRPRALKLHADSAAADPAHAAARVVAIEAPRRSSRRSATWIAGVVAAAAVLMVAVWLRPPTAPSAAPDPVDPTSRPISPDLKDPFARQALDQQGGLTTPITDPPQQPPAAGREVSPDLEDPFAGSSSTPNQRVPPDRRNRERRVSPDLKDPFKSGDQPRDPPKSRPSHEPPQAKKQVSPDLKDPFANN</sequence>
<organism evidence="3 4">
    <name type="scientific">Enhygromyxa salina</name>
    <dbReference type="NCBI Taxonomy" id="215803"/>
    <lineage>
        <taxon>Bacteria</taxon>
        <taxon>Pseudomonadati</taxon>
        <taxon>Myxococcota</taxon>
        <taxon>Polyangia</taxon>
        <taxon>Nannocystales</taxon>
        <taxon>Nannocystaceae</taxon>
        <taxon>Enhygromyxa</taxon>
    </lineage>
</organism>
<dbReference type="RefSeq" id="WP_106088270.1">
    <property type="nucleotide sequence ID" value="NZ_PVNL01000030.1"/>
</dbReference>